<protein>
    <submittedName>
        <fullName evidence="2">Uncharacterized protein</fullName>
    </submittedName>
</protein>
<organism evidence="2 3">
    <name type="scientific">Xylaria hypoxylon</name>
    <dbReference type="NCBI Taxonomy" id="37992"/>
    <lineage>
        <taxon>Eukaryota</taxon>
        <taxon>Fungi</taxon>
        <taxon>Dikarya</taxon>
        <taxon>Ascomycota</taxon>
        <taxon>Pezizomycotina</taxon>
        <taxon>Sordariomycetes</taxon>
        <taxon>Xylariomycetidae</taxon>
        <taxon>Xylariales</taxon>
        <taxon>Xylariaceae</taxon>
        <taxon>Xylaria</taxon>
    </lineage>
</organism>
<feature type="compositionally biased region" description="Polar residues" evidence="1">
    <location>
        <begin position="17"/>
        <end position="39"/>
    </location>
</feature>
<accession>A0A4Z0YUG3</accession>
<reference evidence="2 3" key="1">
    <citation type="submission" date="2019-03" db="EMBL/GenBank/DDBJ databases">
        <title>Draft genome sequence of Xylaria hypoxylon DSM 108379, a ubiquitous saprotrophic-parasitic fungi on hardwood.</title>
        <authorList>
            <person name="Buettner E."/>
            <person name="Leonhardt S."/>
            <person name="Gebauer A.M."/>
            <person name="Liers C."/>
            <person name="Hofrichter M."/>
            <person name="Kellner H."/>
        </authorList>
    </citation>
    <scope>NUCLEOTIDE SEQUENCE [LARGE SCALE GENOMIC DNA]</scope>
    <source>
        <strain evidence="2 3">DSM 108379</strain>
    </source>
</reference>
<dbReference type="Proteomes" id="UP000297716">
    <property type="component" value="Unassembled WGS sequence"/>
</dbReference>
<dbReference type="AlphaFoldDB" id="A0A4Z0YUG3"/>
<keyword evidence="3" id="KW-1185">Reference proteome</keyword>
<sequence length="213" mass="23109">MDSRKKAKNGAARSHQQRAPSIAITSAPYTSSYMIVQEQSPPLSSPPPFLSNSSSSKRANELLNDEITSRSGPSRPSTKHGRAIQSTAPERSVAQSQETAGDIISNFPGTIPPPVEPRVRPKASCSEKANSTLQTTKLVKVLANNKALLFDCMSDHKDENDEDCKKNMATNKVVDEAVLSQTTGEYEVTSVGIILIIDVGYYEDEDQDKPLTS</sequence>
<feature type="compositionally biased region" description="Polar residues" evidence="1">
    <location>
        <begin position="84"/>
        <end position="98"/>
    </location>
</feature>
<evidence type="ECO:0000313" key="2">
    <source>
        <dbReference type="EMBL" id="TGJ83041.1"/>
    </source>
</evidence>
<dbReference type="EMBL" id="SKBN01000107">
    <property type="protein sequence ID" value="TGJ83041.1"/>
    <property type="molecule type" value="Genomic_DNA"/>
</dbReference>
<name>A0A4Z0YUG3_9PEZI</name>
<evidence type="ECO:0000313" key="3">
    <source>
        <dbReference type="Proteomes" id="UP000297716"/>
    </source>
</evidence>
<gene>
    <name evidence="2" type="ORF">E0Z10_g5729</name>
</gene>
<feature type="region of interest" description="Disordered" evidence="1">
    <location>
        <begin position="1"/>
        <end position="98"/>
    </location>
</feature>
<proteinExistence type="predicted"/>
<evidence type="ECO:0000256" key="1">
    <source>
        <dbReference type="SAM" id="MobiDB-lite"/>
    </source>
</evidence>
<comment type="caution">
    <text evidence="2">The sequence shown here is derived from an EMBL/GenBank/DDBJ whole genome shotgun (WGS) entry which is preliminary data.</text>
</comment>